<dbReference type="GO" id="GO:0006941">
    <property type="term" value="P:striated muscle contraction"/>
    <property type="evidence" value="ECO:0007669"/>
    <property type="project" value="TreeGrafter"/>
</dbReference>
<dbReference type="AlphaFoldDB" id="A0A5C6PSU4"/>
<proteinExistence type="predicted"/>
<sequence length="259" mass="29311">MKTGSETVKAALWMYFNYAAEDLEKTQENLKLGRFTHSTEQSQGVIQIINYTTFALLPVLSSLFEHIGQNMFGQDLILDDVQVSCYRILNSLYFLGTNQSIYVERQRPALGQCLAAFSAAFPVAFLEHHMNKFNSFSIYNSRSAKARKASGLPGQIEEVCPLIPNLEKSLEEIQQLAESGMRYTQMPHVIEVVLPMLCSYMSHWWEHGPENNLDTVDSCCTSVTSEHMNILLGNILKIIYNNLGIEEGAWMKRLAGKQD</sequence>
<evidence type="ECO:0000313" key="2">
    <source>
        <dbReference type="Proteomes" id="UP000324091"/>
    </source>
</evidence>
<dbReference type="GO" id="GO:0030018">
    <property type="term" value="C:Z disc"/>
    <property type="evidence" value="ECO:0007669"/>
    <property type="project" value="TreeGrafter"/>
</dbReference>
<dbReference type="InterPro" id="IPR015925">
    <property type="entry name" value="Ryanodine_IP3_receptor"/>
</dbReference>
<reference evidence="1 2" key="1">
    <citation type="submission" date="2019-04" db="EMBL/GenBank/DDBJ databases">
        <title>Chromosome genome assembly for Takifugu flavidus.</title>
        <authorList>
            <person name="Xiao S."/>
        </authorList>
    </citation>
    <scope>NUCLEOTIDE SEQUENCE [LARGE SCALE GENOMIC DNA]</scope>
    <source>
        <strain evidence="1">HTHZ2018</strain>
        <tissue evidence="1">Muscle</tissue>
    </source>
</reference>
<organism evidence="1 2">
    <name type="scientific">Takifugu flavidus</name>
    <name type="common">sansaifugu</name>
    <dbReference type="NCBI Taxonomy" id="433684"/>
    <lineage>
        <taxon>Eukaryota</taxon>
        <taxon>Metazoa</taxon>
        <taxon>Chordata</taxon>
        <taxon>Craniata</taxon>
        <taxon>Vertebrata</taxon>
        <taxon>Euteleostomi</taxon>
        <taxon>Actinopterygii</taxon>
        <taxon>Neopterygii</taxon>
        <taxon>Teleostei</taxon>
        <taxon>Neoteleostei</taxon>
        <taxon>Acanthomorphata</taxon>
        <taxon>Eupercaria</taxon>
        <taxon>Tetraodontiformes</taxon>
        <taxon>Tetradontoidea</taxon>
        <taxon>Tetraodontidae</taxon>
        <taxon>Takifugu</taxon>
    </lineage>
</organism>
<dbReference type="GO" id="GO:0014808">
    <property type="term" value="P:release of sequestered calcium ion into cytosol by sarcoplasmic reticulum"/>
    <property type="evidence" value="ECO:0007669"/>
    <property type="project" value="TreeGrafter"/>
</dbReference>
<evidence type="ECO:0000313" key="1">
    <source>
        <dbReference type="EMBL" id="TWW81861.1"/>
    </source>
</evidence>
<dbReference type="GO" id="GO:0005790">
    <property type="term" value="C:smooth endoplasmic reticulum"/>
    <property type="evidence" value="ECO:0007669"/>
    <property type="project" value="TreeGrafter"/>
</dbReference>
<comment type="caution">
    <text evidence="1">The sequence shown here is derived from an EMBL/GenBank/DDBJ whole genome shotgun (WGS) entry which is preliminary data.</text>
</comment>
<name>A0A5C6PSU4_9TELE</name>
<dbReference type="Proteomes" id="UP000324091">
    <property type="component" value="Chromosome 1"/>
</dbReference>
<keyword evidence="1" id="KW-0675">Receptor</keyword>
<dbReference type="PANTHER" id="PTHR46399:SF7">
    <property type="entry name" value="RYANODINE RECEPTOR 2"/>
    <property type="match status" value="1"/>
</dbReference>
<protein>
    <submittedName>
        <fullName evidence="1">Ryanodine receptor 2</fullName>
    </submittedName>
</protein>
<dbReference type="PANTHER" id="PTHR46399">
    <property type="entry name" value="B30.2/SPRY DOMAIN-CONTAINING PROTEIN"/>
    <property type="match status" value="1"/>
</dbReference>
<dbReference type="GO" id="GO:0034704">
    <property type="term" value="C:calcium channel complex"/>
    <property type="evidence" value="ECO:0007669"/>
    <property type="project" value="TreeGrafter"/>
</dbReference>
<dbReference type="GO" id="GO:0005219">
    <property type="term" value="F:ryanodine-sensitive calcium-release channel activity"/>
    <property type="evidence" value="ECO:0007669"/>
    <property type="project" value="TreeGrafter"/>
</dbReference>
<dbReference type="EMBL" id="RHFK02000001">
    <property type="protein sequence ID" value="TWW81861.1"/>
    <property type="molecule type" value="Genomic_DNA"/>
</dbReference>
<gene>
    <name evidence="1" type="ORF">D4764_01G0016760</name>
</gene>
<dbReference type="GO" id="GO:0042383">
    <property type="term" value="C:sarcolemma"/>
    <property type="evidence" value="ECO:0007669"/>
    <property type="project" value="TreeGrafter"/>
</dbReference>
<accession>A0A5C6PSU4</accession>
<dbReference type="GO" id="GO:0033017">
    <property type="term" value="C:sarcoplasmic reticulum membrane"/>
    <property type="evidence" value="ECO:0007669"/>
    <property type="project" value="TreeGrafter"/>
</dbReference>
<keyword evidence="2" id="KW-1185">Reference proteome</keyword>